<dbReference type="PANTHER" id="PTHR34482">
    <property type="entry name" value="DNA DAMAGE-INDUCIBLE PROTEIN 1-LIKE"/>
    <property type="match status" value="1"/>
</dbReference>
<keyword evidence="5" id="KW-1185">Reference proteome</keyword>
<dbReference type="AlphaFoldDB" id="A0AAV6WM79"/>
<feature type="compositionally biased region" description="Low complexity" evidence="2">
    <location>
        <begin position="287"/>
        <end position="296"/>
    </location>
</feature>
<reference evidence="4" key="1">
    <citation type="submission" date="2019-10" db="EMBL/GenBank/DDBJ databases">
        <authorList>
            <person name="Zhang R."/>
            <person name="Pan Y."/>
            <person name="Wang J."/>
            <person name="Ma R."/>
            <person name="Yu S."/>
        </authorList>
    </citation>
    <scope>NUCLEOTIDE SEQUENCE</scope>
    <source>
        <strain evidence="4">LA-IB0</strain>
        <tissue evidence="4">Leaf</tissue>
    </source>
</reference>
<protein>
    <recommendedName>
        <fullName evidence="3">CCHC-type domain-containing protein</fullName>
    </recommendedName>
</protein>
<gene>
    <name evidence="4" type="ORF">BUALT_Bualt14G0023800</name>
</gene>
<dbReference type="Pfam" id="PF03732">
    <property type="entry name" value="Retrotrans_gag"/>
    <property type="match status" value="1"/>
</dbReference>
<accession>A0AAV6WM79</accession>
<keyword evidence="1" id="KW-0862">Zinc</keyword>
<feature type="region of interest" description="Disordered" evidence="2">
    <location>
        <begin position="286"/>
        <end position="321"/>
    </location>
</feature>
<evidence type="ECO:0000256" key="1">
    <source>
        <dbReference type="PROSITE-ProRule" id="PRU00047"/>
    </source>
</evidence>
<dbReference type="Proteomes" id="UP000826271">
    <property type="component" value="Unassembled WGS sequence"/>
</dbReference>
<dbReference type="SUPFAM" id="SSF57756">
    <property type="entry name" value="Retrovirus zinc finger-like domains"/>
    <property type="match status" value="1"/>
</dbReference>
<dbReference type="PROSITE" id="PS50158">
    <property type="entry name" value="ZF_CCHC"/>
    <property type="match status" value="1"/>
</dbReference>
<comment type="caution">
    <text evidence="4">The sequence shown here is derived from an EMBL/GenBank/DDBJ whole genome shotgun (WGS) entry which is preliminary data.</text>
</comment>
<evidence type="ECO:0000259" key="3">
    <source>
        <dbReference type="PROSITE" id="PS50158"/>
    </source>
</evidence>
<dbReference type="Gene3D" id="4.10.60.10">
    <property type="entry name" value="Zinc finger, CCHC-type"/>
    <property type="match status" value="1"/>
</dbReference>
<keyword evidence="1" id="KW-0863">Zinc-finger</keyword>
<sequence length="353" mass="40397">MHRAAPVHGPETRERRYDKLRKMGAVDFVGTTDPAKAEMWLKQTERVFSLKQCTPEEKFDYAVSLLQGDAYAWWETIPDSTVQPPILTWNDFLREFHDAYVPEVYKDQKEKEFLELQQGNRSVAEYEVQFNQLSRYAPHMIATEKKCTRFEFGLHFTIRNRITQTDSESYSKLKAAAIRSEKLDSESRNFQLNKKRKNEQTGGFRERKEFTLSSQRSFLSSSKGNNVRSTTSNTISVGASTATCSHCGRNHRGECRPLTGKCFRCGEPGHIARNCPMPREETTIEQSRFSGFSPSRGRGRGRFGTGRRTGTEGSQASTEQSEARFFAMTQEEAKATPTSLWVMIYLFEPQLAV</sequence>
<keyword evidence="1" id="KW-0479">Metal-binding</keyword>
<dbReference type="GO" id="GO:0003676">
    <property type="term" value="F:nucleic acid binding"/>
    <property type="evidence" value="ECO:0007669"/>
    <property type="project" value="InterPro"/>
</dbReference>
<organism evidence="4 5">
    <name type="scientific">Buddleja alternifolia</name>
    <dbReference type="NCBI Taxonomy" id="168488"/>
    <lineage>
        <taxon>Eukaryota</taxon>
        <taxon>Viridiplantae</taxon>
        <taxon>Streptophyta</taxon>
        <taxon>Embryophyta</taxon>
        <taxon>Tracheophyta</taxon>
        <taxon>Spermatophyta</taxon>
        <taxon>Magnoliopsida</taxon>
        <taxon>eudicotyledons</taxon>
        <taxon>Gunneridae</taxon>
        <taxon>Pentapetalae</taxon>
        <taxon>asterids</taxon>
        <taxon>lamiids</taxon>
        <taxon>Lamiales</taxon>
        <taxon>Scrophulariaceae</taxon>
        <taxon>Buddlejeae</taxon>
        <taxon>Buddleja</taxon>
    </lineage>
</organism>
<dbReference type="Pfam" id="PF00098">
    <property type="entry name" value="zf-CCHC"/>
    <property type="match status" value="1"/>
</dbReference>
<dbReference type="InterPro" id="IPR036875">
    <property type="entry name" value="Znf_CCHC_sf"/>
</dbReference>
<evidence type="ECO:0000313" key="5">
    <source>
        <dbReference type="Proteomes" id="UP000826271"/>
    </source>
</evidence>
<dbReference type="PANTHER" id="PTHR34482:SF49">
    <property type="entry name" value="RETROTRANSPOSON GAG DOMAIN-CONTAINING PROTEIN"/>
    <property type="match status" value="1"/>
</dbReference>
<dbReference type="InterPro" id="IPR001878">
    <property type="entry name" value="Znf_CCHC"/>
</dbReference>
<dbReference type="InterPro" id="IPR005162">
    <property type="entry name" value="Retrotrans_gag_dom"/>
</dbReference>
<evidence type="ECO:0000313" key="4">
    <source>
        <dbReference type="EMBL" id="KAG8369537.1"/>
    </source>
</evidence>
<evidence type="ECO:0000256" key="2">
    <source>
        <dbReference type="SAM" id="MobiDB-lite"/>
    </source>
</evidence>
<proteinExistence type="predicted"/>
<feature type="domain" description="CCHC-type" evidence="3">
    <location>
        <begin position="261"/>
        <end position="276"/>
    </location>
</feature>
<dbReference type="EMBL" id="WHWC01000014">
    <property type="protein sequence ID" value="KAG8369537.1"/>
    <property type="molecule type" value="Genomic_DNA"/>
</dbReference>
<name>A0AAV6WM79_9LAMI</name>
<dbReference type="GO" id="GO:0008270">
    <property type="term" value="F:zinc ion binding"/>
    <property type="evidence" value="ECO:0007669"/>
    <property type="project" value="UniProtKB-KW"/>
</dbReference>
<dbReference type="SMART" id="SM00343">
    <property type="entry name" value="ZnF_C2HC"/>
    <property type="match status" value="1"/>
</dbReference>